<dbReference type="AlphaFoldDB" id="A0AA38GZ86"/>
<protein>
    <submittedName>
        <fullName evidence="1">Uncharacterized protein</fullName>
    </submittedName>
</protein>
<evidence type="ECO:0000313" key="1">
    <source>
        <dbReference type="EMBL" id="KAH9330647.1"/>
    </source>
</evidence>
<feature type="non-terminal residue" evidence="1">
    <location>
        <position position="1"/>
    </location>
</feature>
<comment type="caution">
    <text evidence="1">The sequence shown here is derived from an EMBL/GenBank/DDBJ whole genome shotgun (WGS) entry which is preliminary data.</text>
</comment>
<gene>
    <name evidence="1" type="ORF">KI387_002755</name>
</gene>
<organism evidence="1 2">
    <name type="scientific">Taxus chinensis</name>
    <name type="common">Chinese yew</name>
    <name type="synonym">Taxus wallichiana var. chinensis</name>
    <dbReference type="NCBI Taxonomy" id="29808"/>
    <lineage>
        <taxon>Eukaryota</taxon>
        <taxon>Viridiplantae</taxon>
        <taxon>Streptophyta</taxon>
        <taxon>Embryophyta</taxon>
        <taxon>Tracheophyta</taxon>
        <taxon>Spermatophyta</taxon>
        <taxon>Pinopsida</taxon>
        <taxon>Pinidae</taxon>
        <taxon>Conifers II</taxon>
        <taxon>Cupressales</taxon>
        <taxon>Taxaceae</taxon>
        <taxon>Taxus</taxon>
    </lineage>
</organism>
<accession>A0AA38GZ86</accession>
<sequence length="58" mass="6576">ISAAAPQLLRDCSATVPRLPWFLRGLHLKKGFEEARALPEVRPSQFEMRSLLMAARNQ</sequence>
<reference evidence="1 2" key="1">
    <citation type="journal article" date="2021" name="Nat. Plants">
        <title>The Taxus genome provides insights into paclitaxel biosynthesis.</title>
        <authorList>
            <person name="Xiong X."/>
            <person name="Gou J."/>
            <person name="Liao Q."/>
            <person name="Li Y."/>
            <person name="Zhou Q."/>
            <person name="Bi G."/>
            <person name="Li C."/>
            <person name="Du R."/>
            <person name="Wang X."/>
            <person name="Sun T."/>
            <person name="Guo L."/>
            <person name="Liang H."/>
            <person name="Lu P."/>
            <person name="Wu Y."/>
            <person name="Zhang Z."/>
            <person name="Ro D.K."/>
            <person name="Shang Y."/>
            <person name="Huang S."/>
            <person name="Yan J."/>
        </authorList>
    </citation>
    <scope>NUCLEOTIDE SEQUENCE [LARGE SCALE GENOMIC DNA]</scope>
    <source>
        <strain evidence="1">Ta-2019</strain>
    </source>
</reference>
<evidence type="ECO:0000313" key="2">
    <source>
        <dbReference type="Proteomes" id="UP000824469"/>
    </source>
</evidence>
<proteinExistence type="predicted"/>
<keyword evidence="2" id="KW-1185">Reference proteome</keyword>
<dbReference type="EMBL" id="JAHRHJ020000001">
    <property type="protein sequence ID" value="KAH9330647.1"/>
    <property type="molecule type" value="Genomic_DNA"/>
</dbReference>
<dbReference type="Proteomes" id="UP000824469">
    <property type="component" value="Unassembled WGS sequence"/>
</dbReference>
<name>A0AA38GZ86_TAXCH</name>
<feature type="non-terminal residue" evidence="1">
    <location>
        <position position="58"/>
    </location>
</feature>